<dbReference type="SUPFAM" id="SSF47413">
    <property type="entry name" value="lambda repressor-like DNA-binding domains"/>
    <property type="match status" value="1"/>
</dbReference>
<name>E6TQZ5_EVAC2</name>
<dbReference type="Pfam" id="PF00356">
    <property type="entry name" value="LacI"/>
    <property type="match status" value="1"/>
</dbReference>
<accession>E6TQZ5</accession>
<reference evidence="5" key="1">
    <citation type="submission" date="2010-12" db="EMBL/GenBank/DDBJ databases">
        <title>Complete sequence of Bacillus cellulosilyticus DSM 2522.</title>
        <authorList>
            <consortium name="US DOE Joint Genome Institute"/>
            <person name="Lucas S."/>
            <person name="Copeland A."/>
            <person name="Lapidus A."/>
            <person name="Cheng J.-F."/>
            <person name="Bruce D."/>
            <person name="Goodwin L."/>
            <person name="Pitluck S."/>
            <person name="Chertkov O."/>
            <person name="Detter J.C."/>
            <person name="Han C."/>
            <person name="Tapia R."/>
            <person name="Land M."/>
            <person name="Hauser L."/>
            <person name="Jeffries C."/>
            <person name="Kyrpides N."/>
            <person name="Ivanova N."/>
            <person name="Mikhailova N."/>
            <person name="Brumm P."/>
            <person name="Mead D."/>
            <person name="Woyke T."/>
        </authorList>
    </citation>
    <scope>NUCLEOTIDE SEQUENCE [LARGE SCALE GENOMIC DNA]</scope>
    <source>
        <strain evidence="5">DSM 2522</strain>
    </source>
</reference>
<evidence type="ECO:0000256" key="1">
    <source>
        <dbReference type="ARBA" id="ARBA00023015"/>
    </source>
</evidence>
<dbReference type="GO" id="GO:0000976">
    <property type="term" value="F:transcription cis-regulatory region binding"/>
    <property type="evidence" value="ECO:0007669"/>
    <property type="project" value="TreeGrafter"/>
</dbReference>
<dbReference type="InterPro" id="IPR010982">
    <property type="entry name" value="Lambda_DNA-bd_dom_sf"/>
</dbReference>
<dbReference type="EMBL" id="CP002394">
    <property type="protein sequence ID" value="ADU29371.1"/>
    <property type="molecule type" value="Genomic_DNA"/>
</dbReference>
<dbReference type="GO" id="GO:0003700">
    <property type="term" value="F:DNA-binding transcription factor activity"/>
    <property type="evidence" value="ECO:0007669"/>
    <property type="project" value="TreeGrafter"/>
</dbReference>
<dbReference type="PRINTS" id="PR00036">
    <property type="entry name" value="HTHLACI"/>
</dbReference>
<keyword evidence="6" id="KW-1185">Reference proteome</keyword>
<dbReference type="KEGG" id="bco:Bcell_1101"/>
<dbReference type="CDD" id="cd01544">
    <property type="entry name" value="PBP1_GalR"/>
    <property type="match status" value="1"/>
</dbReference>
<dbReference type="SUPFAM" id="SSF53822">
    <property type="entry name" value="Periplasmic binding protein-like I"/>
    <property type="match status" value="1"/>
</dbReference>
<dbReference type="Pfam" id="PF13377">
    <property type="entry name" value="Peripla_BP_3"/>
    <property type="match status" value="1"/>
</dbReference>
<dbReference type="AlphaFoldDB" id="E6TQZ5"/>
<dbReference type="PANTHER" id="PTHR30146:SF149">
    <property type="entry name" value="HTH-TYPE TRANSCRIPTIONAL REGULATOR EBGR"/>
    <property type="match status" value="1"/>
</dbReference>
<gene>
    <name evidence="5" type="ordered locus">Bcell_1101</name>
</gene>
<dbReference type="Gene3D" id="1.10.260.40">
    <property type="entry name" value="lambda repressor-like DNA-binding domains"/>
    <property type="match status" value="1"/>
</dbReference>
<dbReference type="STRING" id="649639.Bcell_1101"/>
<keyword evidence="2" id="KW-0238">DNA-binding</keyword>
<keyword evidence="3" id="KW-0804">Transcription</keyword>
<sequence>MVTINDIAKAAKVSTATVSRVLNNDKKMSVSTETRERILDISTKLGYVPIRKRKSPRIIQTMKKNIGILMYCSQQYEWEDTYFMSIRKGIEKECNRKGLSIRKIIHLGDLGDGEMDDDNELRELDGVIFVGGPDKHEERELYELFGSYIVYVNNLSNSGEYDNVGIDYSYATHHALNYLFSLGHKQIGYIGGIEHRGQSGPEIANPRKIAFEETMVEHNLYNPSFVHLSKGFLINDGYESMKNVLKKEVVPTAFFIASDAMAIGAIRAIHEAGLNVPTDISIVSFNDIDVAQYTQPSLTTVRVYTEEMGKYAVNMLLDRFEEREIPVNVLFPSKLIVRESAVKLK</sequence>
<dbReference type="PANTHER" id="PTHR30146">
    <property type="entry name" value="LACI-RELATED TRANSCRIPTIONAL REPRESSOR"/>
    <property type="match status" value="1"/>
</dbReference>
<proteinExistence type="predicted"/>
<dbReference type="OrthoDB" id="43195at2"/>
<dbReference type="InterPro" id="IPR000843">
    <property type="entry name" value="HTH_LacI"/>
</dbReference>
<organism evidence="5 6">
    <name type="scientific">Evansella cellulosilytica (strain ATCC 21833 / DSM 2522 / FERM P-1141 / JCM 9156 / N-4)</name>
    <name type="common">Bacillus cellulosilyticus</name>
    <dbReference type="NCBI Taxonomy" id="649639"/>
    <lineage>
        <taxon>Bacteria</taxon>
        <taxon>Bacillati</taxon>
        <taxon>Bacillota</taxon>
        <taxon>Bacilli</taxon>
        <taxon>Bacillales</taxon>
        <taxon>Bacillaceae</taxon>
        <taxon>Evansella</taxon>
    </lineage>
</organism>
<keyword evidence="1" id="KW-0805">Transcription regulation</keyword>
<dbReference type="Gene3D" id="3.40.50.2300">
    <property type="match status" value="2"/>
</dbReference>
<dbReference type="InterPro" id="IPR046335">
    <property type="entry name" value="LacI/GalR-like_sensor"/>
</dbReference>
<evidence type="ECO:0000313" key="6">
    <source>
        <dbReference type="Proteomes" id="UP000001401"/>
    </source>
</evidence>
<evidence type="ECO:0000313" key="5">
    <source>
        <dbReference type="EMBL" id="ADU29371.1"/>
    </source>
</evidence>
<protein>
    <submittedName>
        <fullName evidence="5">Transcriptional regulator, LacI family</fullName>
    </submittedName>
</protein>
<dbReference type="HOGENOM" id="CLU_037628_1_2_9"/>
<feature type="domain" description="HTH lacI-type" evidence="4">
    <location>
        <begin position="2"/>
        <end position="58"/>
    </location>
</feature>
<dbReference type="PROSITE" id="PS00356">
    <property type="entry name" value="HTH_LACI_1"/>
    <property type="match status" value="1"/>
</dbReference>
<dbReference type="CDD" id="cd01392">
    <property type="entry name" value="HTH_LacI"/>
    <property type="match status" value="1"/>
</dbReference>
<dbReference type="Proteomes" id="UP000001401">
    <property type="component" value="Chromosome"/>
</dbReference>
<evidence type="ECO:0000256" key="2">
    <source>
        <dbReference type="ARBA" id="ARBA00023125"/>
    </source>
</evidence>
<evidence type="ECO:0000259" key="4">
    <source>
        <dbReference type="PROSITE" id="PS50932"/>
    </source>
</evidence>
<evidence type="ECO:0000256" key="3">
    <source>
        <dbReference type="ARBA" id="ARBA00023163"/>
    </source>
</evidence>
<dbReference type="eggNOG" id="COG1609">
    <property type="taxonomic scope" value="Bacteria"/>
</dbReference>
<dbReference type="InterPro" id="IPR028082">
    <property type="entry name" value="Peripla_BP_I"/>
</dbReference>
<dbReference type="PROSITE" id="PS50932">
    <property type="entry name" value="HTH_LACI_2"/>
    <property type="match status" value="1"/>
</dbReference>
<dbReference type="SMART" id="SM00354">
    <property type="entry name" value="HTH_LACI"/>
    <property type="match status" value="1"/>
</dbReference>
<dbReference type="RefSeq" id="WP_013487712.1">
    <property type="nucleotide sequence ID" value="NC_014829.1"/>
</dbReference>